<dbReference type="SUPFAM" id="SSF54373">
    <property type="entry name" value="FAD-linked reductases, C-terminal domain"/>
    <property type="match status" value="1"/>
</dbReference>
<reference evidence="3 4" key="1">
    <citation type="submission" date="2020-04" db="EMBL/GenBank/DDBJ databases">
        <title>Description of novel Gluconacetobacter.</title>
        <authorList>
            <person name="Sombolestani A."/>
        </authorList>
    </citation>
    <scope>NUCLEOTIDE SEQUENCE [LARGE SCALE GENOMIC DNA]</scope>
    <source>
        <strain evidence="3 4">LMG 21312</strain>
    </source>
</reference>
<evidence type="ECO:0000313" key="4">
    <source>
        <dbReference type="Proteomes" id="UP000561066"/>
    </source>
</evidence>
<organism evidence="3 4">
    <name type="scientific">Gluconacetobacter johannae</name>
    <dbReference type="NCBI Taxonomy" id="112140"/>
    <lineage>
        <taxon>Bacteria</taxon>
        <taxon>Pseudomonadati</taxon>
        <taxon>Pseudomonadota</taxon>
        <taxon>Alphaproteobacteria</taxon>
        <taxon>Acetobacterales</taxon>
        <taxon>Acetobacteraceae</taxon>
        <taxon>Gluconacetobacter</taxon>
    </lineage>
</organism>
<dbReference type="GO" id="GO:0016491">
    <property type="term" value="F:oxidoreductase activity"/>
    <property type="evidence" value="ECO:0007669"/>
    <property type="project" value="UniProtKB-KW"/>
</dbReference>
<proteinExistence type="predicted"/>
<dbReference type="SUPFAM" id="SSF51905">
    <property type="entry name" value="FAD/NAD(P)-binding domain"/>
    <property type="match status" value="1"/>
</dbReference>
<dbReference type="EMBL" id="JABEQH010000023">
    <property type="protein sequence ID" value="MBB2177214.1"/>
    <property type="molecule type" value="Genomic_DNA"/>
</dbReference>
<keyword evidence="1" id="KW-0560">Oxidoreductase</keyword>
<feature type="domain" description="FAD dependent oxidoreductase" evidence="2">
    <location>
        <begin position="14"/>
        <end position="401"/>
    </location>
</feature>
<sequence length="439" mass="46620">MPEPLAPTPPRTAIVVGGGLVGLCCARALRAAGLEVTLVSEPRYAAPASSGNAGHIATEQVMPLASPSALASAPGRLFLRGGALDFGWTRPGAWVPWLRHYLQACRPARAQAGQQALRDLLAEALPAWRRMTAELGRPDLLDEGGHLMFWHDPQRAGPGMAHWLAADTGTATVRKLDEDEFPNLDGVLAHRPCGALKLEGTGRVTISPGTVMNILSDTLYGAQVRRVAARAVGLARDDAGTAVHLTGGEVLVADRVVIATGVGSKALLRTAGLSAPVVAERGYHIEWDHGGMPALPPMVFEERSMIVSRFGARLRTSSFVEFTAPDAPADPRKWRYLEENVRDLGLPVASGFSHWMGSRPTLPDYLPAIGPLPGLPGAIAAYGHQHLGLTLAPLTAELVCALATDIAPPIALAPFRPERFSRIRHVQPLQPALAQPPPT</sequence>
<evidence type="ECO:0000313" key="3">
    <source>
        <dbReference type="EMBL" id="MBB2177214.1"/>
    </source>
</evidence>
<evidence type="ECO:0000256" key="1">
    <source>
        <dbReference type="ARBA" id="ARBA00023002"/>
    </source>
</evidence>
<dbReference type="InterPro" id="IPR036188">
    <property type="entry name" value="FAD/NAD-bd_sf"/>
</dbReference>
<dbReference type="RefSeq" id="WP_182944558.1">
    <property type="nucleotide sequence ID" value="NZ_JABEQH010000023.1"/>
</dbReference>
<evidence type="ECO:0000259" key="2">
    <source>
        <dbReference type="Pfam" id="PF01266"/>
    </source>
</evidence>
<dbReference type="InterPro" id="IPR006076">
    <property type="entry name" value="FAD-dep_OxRdtase"/>
</dbReference>
<dbReference type="PANTHER" id="PTHR13847:SF289">
    <property type="entry name" value="GLYCINE OXIDASE"/>
    <property type="match status" value="1"/>
</dbReference>
<dbReference type="Gene3D" id="3.30.9.10">
    <property type="entry name" value="D-Amino Acid Oxidase, subunit A, domain 2"/>
    <property type="match status" value="1"/>
</dbReference>
<dbReference type="Proteomes" id="UP000561066">
    <property type="component" value="Unassembled WGS sequence"/>
</dbReference>
<dbReference type="Gene3D" id="3.50.50.60">
    <property type="entry name" value="FAD/NAD(P)-binding domain"/>
    <property type="match status" value="2"/>
</dbReference>
<keyword evidence="4" id="KW-1185">Reference proteome</keyword>
<dbReference type="Pfam" id="PF01266">
    <property type="entry name" value="DAO"/>
    <property type="match status" value="1"/>
</dbReference>
<name>A0A7W4J9V6_9PROT</name>
<protein>
    <submittedName>
        <fullName evidence="3">FAD-binding oxidoreductase</fullName>
    </submittedName>
</protein>
<accession>A0A7W4J9V6</accession>
<dbReference type="AlphaFoldDB" id="A0A7W4J9V6"/>
<gene>
    <name evidence="3" type="ORF">HLH21_14980</name>
</gene>
<dbReference type="GO" id="GO:0005737">
    <property type="term" value="C:cytoplasm"/>
    <property type="evidence" value="ECO:0007669"/>
    <property type="project" value="TreeGrafter"/>
</dbReference>
<comment type="caution">
    <text evidence="3">The sequence shown here is derived from an EMBL/GenBank/DDBJ whole genome shotgun (WGS) entry which is preliminary data.</text>
</comment>
<dbReference type="PANTHER" id="PTHR13847">
    <property type="entry name" value="SARCOSINE DEHYDROGENASE-RELATED"/>
    <property type="match status" value="1"/>
</dbReference>